<evidence type="ECO:0000313" key="3">
    <source>
        <dbReference type="Proteomes" id="UP000438448"/>
    </source>
</evidence>
<proteinExistence type="predicted"/>
<protein>
    <submittedName>
        <fullName evidence="2">Uncharacterized protein</fullName>
    </submittedName>
</protein>
<accession>A0A7K0D876</accession>
<organism evidence="2 3">
    <name type="scientific">Nocardia macrotermitis</name>
    <dbReference type="NCBI Taxonomy" id="2585198"/>
    <lineage>
        <taxon>Bacteria</taxon>
        <taxon>Bacillati</taxon>
        <taxon>Actinomycetota</taxon>
        <taxon>Actinomycetes</taxon>
        <taxon>Mycobacteriales</taxon>
        <taxon>Nocardiaceae</taxon>
        <taxon>Nocardia</taxon>
    </lineage>
</organism>
<gene>
    <name evidence="2" type="ORF">NRB20_50960</name>
</gene>
<dbReference type="EMBL" id="WEGK01000012">
    <property type="protein sequence ID" value="MQY21983.1"/>
    <property type="molecule type" value="Genomic_DNA"/>
</dbReference>
<keyword evidence="3" id="KW-1185">Reference proteome</keyword>
<name>A0A7K0D876_9NOCA</name>
<reference evidence="2 3" key="1">
    <citation type="submission" date="2019-10" db="EMBL/GenBank/DDBJ databases">
        <title>Nocardia macrotermitis sp. nov. and Nocardia aurantia sp. nov., isolated from the gut of fungus growing-termite Macrotermes natalensis.</title>
        <authorList>
            <person name="Benndorf R."/>
            <person name="Schwitalla J."/>
            <person name="Martin K."/>
            <person name="De Beer W."/>
            <person name="Kaster A.-K."/>
            <person name="Vollmers J."/>
            <person name="Poulsen M."/>
            <person name="Beemelmanns C."/>
        </authorList>
    </citation>
    <scope>NUCLEOTIDE SEQUENCE [LARGE SCALE GENOMIC DNA]</scope>
    <source>
        <strain evidence="2 3">RB20</strain>
    </source>
</reference>
<feature type="region of interest" description="Disordered" evidence="1">
    <location>
        <begin position="269"/>
        <end position="296"/>
    </location>
</feature>
<comment type="caution">
    <text evidence="2">The sequence shown here is derived from an EMBL/GenBank/DDBJ whole genome shotgun (WGS) entry which is preliminary data.</text>
</comment>
<evidence type="ECO:0000256" key="1">
    <source>
        <dbReference type="SAM" id="MobiDB-lite"/>
    </source>
</evidence>
<evidence type="ECO:0000313" key="2">
    <source>
        <dbReference type="EMBL" id="MQY21983.1"/>
    </source>
</evidence>
<sequence>MGGSIRLTCVQPSFLLRSTTDRSTWNHPLLGPEFNSGRIPCRAVIFVFLVSTGSHPDGREVRIYGPRRTFRGVGISGTPHVSHGTRLMWWLSAASAIGSTTDRRFDAMTNEQVPEPDIARNPERSAIPGEAAGLAARDTPFDTIDNSIRNCVEAKNLGLCADTERARGMGARIIVAAEPHVCVDADIALAHEQMRIHRACRTHRCAWKAAAFQTLVQAGRVVPQSLSPRMRAAMRGIAFPALDHEPSPVGGPTSSTLREVLDRLDELVTPMPGMRGGTQEGLPNRTSSRGTYERSR</sequence>
<dbReference type="AlphaFoldDB" id="A0A7K0D876"/>
<dbReference type="Proteomes" id="UP000438448">
    <property type="component" value="Unassembled WGS sequence"/>
</dbReference>